<protein>
    <submittedName>
        <fullName evidence="2">Uncharacterized protein</fullName>
    </submittedName>
</protein>
<dbReference type="AlphaFoldDB" id="Q971J9"/>
<dbReference type="RefSeq" id="WP_010979399.1">
    <property type="nucleotide sequence ID" value="NC_003106.2"/>
</dbReference>
<evidence type="ECO:0000313" key="2">
    <source>
        <dbReference type="EMBL" id="BAB66421.1"/>
    </source>
</evidence>
<dbReference type="OrthoDB" id="42451at2157"/>
<dbReference type="Proteomes" id="UP000001015">
    <property type="component" value="Chromosome"/>
</dbReference>
<organism evidence="2 3">
    <name type="scientific">Sulfurisphaera tokodaii (strain DSM 16993 / JCM 10545 / NBRC 100140 / 7)</name>
    <name type="common">Sulfolobus tokodaii</name>
    <dbReference type="NCBI Taxonomy" id="273063"/>
    <lineage>
        <taxon>Archaea</taxon>
        <taxon>Thermoproteota</taxon>
        <taxon>Thermoprotei</taxon>
        <taxon>Sulfolobales</taxon>
        <taxon>Sulfolobaceae</taxon>
        <taxon>Sulfurisphaera</taxon>
    </lineage>
</organism>
<keyword evidence="1" id="KW-0175">Coiled coil</keyword>
<dbReference type="EMBL" id="BA000023">
    <property type="protein sequence ID" value="BAB66421.1"/>
    <property type="molecule type" value="Genomic_DNA"/>
</dbReference>
<gene>
    <name evidence="2" type="primary">ST1360</name>
    <name evidence="2" type="ordered locus">STK_13600</name>
</gene>
<evidence type="ECO:0000313" key="3">
    <source>
        <dbReference type="Proteomes" id="UP000001015"/>
    </source>
</evidence>
<dbReference type="GeneID" id="1459382"/>
<accession>Q971J9</accession>
<sequence length="476" mass="52819">MAVETAPSLSSLGGILGGIIGGEIILDQQQANCVIENLKRYNSLETAQRYEIYPAIASSRRVLKEASNSPEKIFRQGILIKTTDTGDWFYIGGISPYWSPDQLIVYQGGSQATSPGKLNRKTIDDLADKGLGAIPLIKTKTPPTWYNPPLFKNCQGTFNIFWNYLAEFQGGILTIFTNAPMVMHYSQLLALGKASLTYSSGGSYYLSIAARNDVMRPASDTYPYIYFAYGTNPVVAKSHGLKIYPGFTFDTVTKEVLSNCSEIMPKQYCSLSFLDTRFNDIDIGALVYAVLPCGTSCSQFGLAGLILGISQITIKGVQLVYLRIAQPPSDLTTTAIIEWAKMMNVYDSLNSLMGASKRFKKAVSDLSLAFPQFIATAAALIVDWVEVSYDDGLKEAEEKAKELKEMYDKVVDELAGKPPSITNRYVYNQWWKYKTRVEECAKEIILNNPDITYEELLNEVDQCAMLVNCSNKALNY</sequence>
<feature type="coiled-coil region" evidence="1">
    <location>
        <begin position="386"/>
        <end position="413"/>
    </location>
</feature>
<dbReference type="KEGG" id="sto:STK_13600"/>
<dbReference type="eggNOG" id="arCOG07720">
    <property type="taxonomic scope" value="Archaea"/>
</dbReference>
<keyword evidence="3" id="KW-1185">Reference proteome</keyword>
<dbReference type="PATRIC" id="fig|273063.9.peg.1555"/>
<evidence type="ECO:0000256" key="1">
    <source>
        <dbReference type="SAM" id="Coils"/>
    </source>
</evidence>
<reference evidence="3" key="1">
    <citation type="journal article" date="2001" name="DNA Res.">
        <title>Complete genome sequence of an aerobic thermoacidophilic Crenarchaeon, Sulfolobus tokodaii strain7.</title>
        <authorList>
            <person name="Kawarabayasi Y."/>
            <person name="Hino Y."/>
            <person name="Horikawa H."/>
            <person name="Jin-no K."/>
            <person name="Takahashi M."/>
            <person name="Sekine M."/>
            <person name="Baba S."/>
            <person name="Ankai A."/>
            <person name="Kosugi H."/>
            <person name="Hosoyama A."/>
            <person name="Fukui S."/>
            <person name="Nagai Y."/>
            <person name="Nishijima K."/>
            <person name="Otsuka R."/>
            <person name="Nakazawa H."/>
            <person name="Takamiya M."/>
            <person name="Kato Y."/>
            <person name="Yoshizawa T."/>
            <person name="Tanaka T."/>
            <person name="Kudoh Y."/>
            <person name="Yamazaki J."/>
            <person name="Kushida N."/>
            <person name="Oguchi A."/>
            <person name="Aoki K."/>
            <person name="Masuda S."/>
            <person name="Yanagii M."/>
            <person name="Nishimura M."/>
            <person name="Yamagishi A."/>
            <person name="Oshima T."/>
            <person name="Kikuchi H."/>
        </authorList>
    </citation>
    <scope>NUCLEOTIDE SEQUENCE [LARGE SCALE GENOMIC DNA]</scope>
    <source>
        <strain evidence="3">DSM 16993 / JCM 10545 / NBRC 100140 / 7</strain>
    </source>
</reference>
<proteinExistence type="predicted"/>
<name>Q971J9_SULTO</name>